<proteinExistence type="predicted"/>
<sequence length="15" mass="1830">MTSSRSTSEYQPYRH</sequence>
<dbReference type="EMBL" id="OE207377">
    <property type="protein sequence ID" value="CAD7580946.1"/>
    <property type="molecule type" value="Genomic_DNA"/>
</dbReference>
<gene>
    <name evidence="1" type="ORF">TCMB3V08_LOCUS13479</name>
</gene>
<evidence type="ECO:0000313" key="1">
    <source>
        <dbReference type="EMBL" id="CAD7580946.1"/>
    </source>
</evidence>
<accession>A0A7R9JKE9</accession>
<reference evidence="1" key="1">
    <citation type="submission" date="2020-11" db="EMBL/GenBank/DDBJ databases">
        <authorList>
            <person name="Tran Van P."/>
        </authorList>
    </citation>
    <scope>NUCLEOTIDE SEQUENCE</scope>
</reference>
<organism evidence="1">
    <name type="scientific">Timema californicum</name>
    <name type="common">California timema</name>
    <name type="synonym">Walking stick</name>
    <dbReference type="NCBI Taxonomy" id="61474"/>
    <lineage>
        <taxon>Eukaryota</taxon>
        <taxon>Metazoa</taxon>
        <taxon>Ecdysozoa</taxon>
        <taxon>Arthropoda</taxon>
        <taxon>Hexapoda</taxon>
        <taxon>Insecta</taxon>
        <taxon>Pterygota</taxon>
        <taxon>Neoptera</taxon>
        <taxon>Polyneoptera</taxon>
        <taxon>Phasmatodea</taxon>
        <taxon>Timematodea</taxon>
        <taxon>Timematoidea</taxon>
        <taxon>Timematidae</taxon>
        <taxon>Timema</taxon>
    </lineage>
</organism>
<protein>
    <submittedName>
        <fullName evidence="1">(California timema) hypothetical protein</fullName>
    </submittedName>
</protein>
<name>A0A7R9JKE9_TIMCA</name>